<gene>
    <name evidence="2" type="ORF">MA20_25740</name>
</gene>
<sequence>MTLRLTREQLYELVWPEAMSRICKAIGISDVAIAKHCGKADIPIPERGYWNKLHVGQKVTRTPLPPRDLATINLIEMGGALPPELKARITGEPGIDGEPENIDVLTERFRKRLGKVSLSRDLTRADPAIAKLLNRDETIRQKMAASSFHWEKPRFESSYERRRLRILNSIFLAFARVGGGSAYIRDREAREISIRGPAGVSITLGSPKKRQARNRRSDDADAKDKLELRAEGGRHHPDIISSWMDDDAGKLEDKLTEIVIGLAVVSERESRRWQSEMATWQRKREEGEAEARRKAKEKAEREERERIAAEEKARRDGLLTEAKNWRNARLIREYVEARRRSEVAQVPEFEKWARWALEVADQMDPLFNIKSNSDIEGVKIRPSRKQSFRLHPEPVLPIASRPDQADRGYASCHARSDRAIRTATLRASSACRLAKPIGPAIVWACGSANDAGKSARLVLHWFWRRRVSSLCHKIGGVTDSQHGGH</sequence>
<dbReference type="EMBL" id="JRPN01000019">
    <property type="protein sequence ID" value="KGT76956.1"/>
    <property type="molecule type" value="Genomic_DNA"/>
</dbReference>
<feature type="region of interest" description="Disordered" evidence="1">
    <location>
        <begin position="281"/>
        <end position="307"/>
    </location>
</feature>
<dbReference type="GeneID" id="64066907"/>
<proteinExistence type="predicted"/>
<name>A0A0A3XUX7_BRAJP</name>
<protein>
    <recommendedName>
        <fullName evidence="4">Bll1572 protein</fullName>
    </recommendedName>
</protein>
<comment type="caution">
    <text evidence="2">The sequence shown here is derived from an EMBL/GenBank/DDBJ whole genome shotgun (WGS) entry which is preliminary data.</text>
</comment>
<evidence type="ECO:0000256" key="1">
    <source>
        <dbReference type="SAM" id="MobiDB-lite"/>
    </source>
</evidence>
<dbReference type="AlphaFoldDB" id="A0A0A3XUX7"/>
<organism evidence="2 3">
    <name type="scientific">Bradyrhizobium japonicum</name>
    <dbReference type="NCBI Taxonomy" id="375"/>
    <lineage>
        <taxon>Bacteria</taxon>
        <taxon>Pseudomonadati</taxon>
        <taxon>Pseudomonadota</taxon>
        <taxon>Alphaproteobacteria</taxon>
        <taxon>Hyphomicrobiales</taxon>
        <taxon>Nitrobacteraceae</taxon>
        <taxon>Bradyrhizobium</taxon>
    </lineage>
</organism>
<evidence type="ECO:0008006" key="4">
    <source>
        <dbReference type="Google" id="ProtNLM"/>
    </source>
</evidence>
<evidence type="ECO:0000313" key="3">
    <source>
        <dbReference type="Proteomes" id="UP000030377"/>
    </source>
</evidence>
<feature type="compositionally biased region" description="Basic and acidic residues" evidence="1">
    <location>
        <begin position="282"/>
        <end position="307"/>
    </location>
</feature>
<evidence type="ECO:0000313" key="2">
    <source>
        <dbReference type="EMBL" id="KGT76956.1"/>
    </source>
</evidence>
<dbReference type="RefSeq" id="WP_014498110.1">
    <property type="nucleotide sequence ID" value="NZ_BJNK01000019.1"/>
</dbReference>
<dbReference type="KEGG" id="bjp:RN69_39995"/>
<feature type="region of interest" description="Disordered" evidence="1">
    <location>
        <begin position="199"/>
        <end position="230"/>
    </location>
</feature>
<reference evidence="2 3" key="1">
    <citation type="submission" date="2014-09" db="EMBL/GenBank/DDBJ databases">
        <title>Draft genome of Bradyrhizobium japonicum Is-34.</title>
        <authorList>
            <person name="Tsurumaru H."/>
            <person name="Yamakawa T."/>
            <person name="Hashimoto S."/>
            <person name="Okizaki K."/>
            <person name="Kanesaki Y."/>
            <person name="Yoshikawa H."/>
            <person name="Yajima S."/>
        </authorList>
    </citation>
    <scope>NUCLEOTIDE SEQUENCE [LARGE SCALE GENOMIC DNA]</scope>
    <source>
        <strain evidence="2 3">Is-34</strain>
    </source>
</reference>
<feature type="compositionally biased region" description="Basic and acidic residues" evidence="1">
    <location>
        <begin position="215"/>
        <end position="230"/>
    </location>
</feature>
<accession>A0A0A3XUX7</accession>
<dbReference type="Proteomes" id="UP000030377">
    <property type="component" value="Unassembled WGS sequence"/>
</dbReference>